<organism evidence="7 8">
    <name type="scientific">Halorientalis brevis</name>
    <dbReference type="NCBI Taxonomy" id="1126241"/>
    <lineage>
        <taxon>Archaea</taxon>
        <taxon>Methanobacteriati</taxon>
        <taxon>Methanobacteriota</taxon>
        <taxon>Stenosarchaea group</taxon>
        <taxon>Halobacteria</taxon>
        <taxon>Halobacteriales</taxon>
        <taxon>Haloarculaceae</taxon>
        <taxon>Halorientalis</taxon>
    </lineage>
</organism>
<dbReference type="EC" id="3.4.21.-" evidence="7"/>
<evidence type="ECO:0000256" key="4">
    <source>
        <dbReference type="ARBA" id="ARBA00022825"/>
    </source>
</evidence>
<comment type="caution">
    <text evidence="7">The sequence shown here is derived from an EMBL/GenBank/DDBJ whole genome shotgun (WGS) entry which is preliminary data.</text>
</comment>
<reference evidence="7 8" key="1">
    <citation type="journal article" date="2019" name="Int. J. Syst. Evol. Microbiol.">
        <title>The Global Catalogue of Microorganisms (GCM) 10K type strain sequencing project: providing services to taxonomists for standard genome sequencing and annotation.</title>
        <authorList>
            <consortium name="The Broad Institute Genomics Platform"/>
            <consortium name="The Broad Institute Genome Sequencing Center for Infectious Disease"/>
            <person name="Wu L."/>
            <person name="Ma J."/>
        </authorList>
    </citation>
    <scope>NUCLEOTIDE SEQUENCE [LARGE SCALE GENOMIC DNA]</scope>
    <source>
        <strain evidence="7 8">CGMCC 1.12125</strain>
    </source>
</reference>
<evidence type="ECO:0000259" key="6">
    <source>
        <dbReference type="Pfam" id="PF01343"/>
    </source>
</evidence>
<evidence type="ECO:0000313" key="8">
    <source>
        <dbReference type="Proteomes" id="UP001597119"/>
    </source>
</evidence>
<feature type="transmembrane region" description="Helical" evidence="5">
    <location>
        <begin position="12"/>
        <end position="34"/>
    </location>
</feature>
<dbReference type="Pfam" id="PF01343">
    <property type="entry name" value="Peptidase_S49"/>
    <property type="match status" value="1"/>
</dbReference>
<comment type="similarity">
    <text evidence="1">Belongs to the peptidase S49 family.</text>
</comment>
<evidence type="ECO:0000256" key="5">
    <source>
        <dbReference type="SAM" id="Phobius"/>
    </source>
</evidence>
<keyword evidence="8" id="KW-1185">Reference proteome</keyword>
<dbReference type="EMBL" id="JBHUDJ010000014">
    <property type="protein sequence ID" value="MFD1589018.1"/>
    <property type="molecule type" value="Genomic_DNA"/>
</dbReference>
<protein>
    <submittedName>
        <fullName evidence="7">S49 family peptidase</fullName>
        <ecNumber evidence="7">3.4.21.-</ecNumber>
    </submittedName>
</protein>
<dbReference type="RefSeq" id="WP_247378668.1">
    <property type="nucleotide sequence ID" value="NZ_JALLGV010000005.1"/>
</dbReference>
<gene>
    <name evidence="7" type="ORF">ACFR9U_18720</name>
</gene>
<dbReference type="CDD" id="cd07023">
    <property type="entry name" value="S49_Sppa_N_C"/>
    <property type="match status" value="1"/>
</dbReference>
<proteinExistence type="inferred from homology"/>
<dbReference type="PANTHER" id="PTHR42987:SF4">
    <property type="entry name" value="PROTEASE SOHB-RELATED"/>
    <property type="match status" value="1"/>
</dbReference>
<keyword evidence="5" id="KW-1133">Transmembrane helix</keyword>
<evidence type="ECO:0000256" key="2">
    <source>
        <dbReference type="ARBA" id="ARBA00022670"/>
    </source>
</evidence>
<evidence type="ECO:0000313" key="7">
    <source>
        <dbReference type="EMBL" id="MFD1589018.1"/>
    </source>
</evidence>
<evidence type="ECO:0000256" key="1">
    <source>
        <dbReference type="ARBA" id="ARBA00008683"/>
    </source>
</evidence>
<dbReference type="Gene3D" id="3.90.226.10">
    <property type="entry name" value="2-enoyl-CoA Hydratase, Chain A, domain 1"/>
    <property type="match status" value="1"/>
</dbReference>
<sequence>MSRNSGSTGSAAWKYVVVAVVAVLVGAVVAPYAAGLTRALSQSSPDSVAVVSVEGPITTSSVDRVREDLREARQNGSIEAVVLTVNSPGGSVAASESLYLAVNRTAAQMPVVASVEGIGASGGYFGMLPADRIYVTPGSMVGSVGVIATVPSGAGSAGAITSGPDKGTGFTKAEALAQTETLRSEFVGTVMAERGKNLELTREEVSYAKVYIGSRAVENGIADRIGDLDTAVAHAAARADLDDYAVVEKEPPQQQSLSLFGQARTDGNTTVVVEEEPFGYRGVETYRYLALYGSVEGREVITDE</sequence>
<dbReference type="Proteomes" id="UP001597119">
    <property type="component" value="Unassembled WGS sequence"/>
</dbReference>
<keyword evidence="5" id="KW-0472">Membrane</keyword>
<dbReference type="GO" id="GO:0006508">
    <property type="term" value="P:proteolysis"/>
    <property type="evidence" value="ECO:0007669"/>
    <property type="project" value="UniProtKB-KW"/>
</dbReference>
<dbReference type="InterPro" id="IPR047272">
    <property type="entry name" value="S49_SppA_C"/>
</dbReference>
<keyword evidence="4" id="KW-0720">Serine protease</keyword>
<feature type="domain" description="Peptidase S49" evidence="6">
    <location>
        <begin position="105"/>
        <end position="150"/>
    </location>
</feature>
<keyword evidence="5" id="KW-0812">Transmembrane</keyword>
<dbReference type="InterPro" id="IPR029045">
    <property type="entry name" value="ClpP/crotonase-like_dom_sf"/>
</dbReference>
<accession>A0ABD6CFK6</accession>
<name>A0ABD6CFK6_9EURY</name>
<dbReference type="GO" id="GO:0008236">
    <property type="term" value="F:serine-type peptidase activity"/>
    <property type="evidence" value="ECO:0007669"/>
    <property type="project" value="UniProtKB-KW"/>
</dbReference>
<keyword evidence="3 7" id="KW-0378">Hydrolase</keyword>
<dbReference type="SUPFAM" id="SSF52096">
    <property type="entry name" value="ClpP/crotonase"/>
    <property type="match status" value="1"/>
</dbReference>
<dbReference type="InterPro" id="IPR002142">
    <property type="entry name" value="Peptidase_S49"/>
</dbReference>
<dbReference type="PANTHER" id="PTHR42987">
    <property type="entry name" value="PEPTIDASE S49"/>
    <property type="match status" value="1"/>
</dbReference>
<keyword evidence="2" id="KW-0645">Protease</keyword>
<dbReference type="AlphaFoldDB" id="A0ABD6CFK6"/>
<evidence type="ECO:0000256" key="3">
    <source>
        <dbReference type="ARBA" id="ARBA00022801"/>
    </source>
</evidence>